<evidence type="ECO:0000313" key="1">
    <source>
        <dbReference type="EMBL" id="KAJ8875061.1"/>
    </source>
</evidence>
<reference evidence="1 2" key="1">
    <citation type="submission" date="2023-02" db="EMBL/GenBank/DDBJ databases">
        <title>LHISI_Scaffold_Assembly.</title>
        <authorList>
            <person name="Stuart O.P."/>
            <person name="Cleave R."/>
            <person name="Magrath M.J.L."/>
            <person name="Mikheyev A.S."/>
        </authorList>
    </citation>
    <scope>NUCLEOTIDE SEQUENCE [LARGE SCALE GENOMIC DNA]</scope>
    <source>
        <strain evidence="1">Daus_M_001</strain>
        <tissue evidence="1">Leg muscle</tissue>
    </source>
</reference>
<accession>A0ABQ9GSS7</accession>
<protein>
    <submittedName>
        <fullName evidence="1">Uncharacterized protein</fullName>
    </submittedName>
</protein>
<proteinExistence type="predicted"/>
<organism evidence="1 2">
    <name type="scientific">Dryococelus australis</name>
    <dbReference type="NCBI Taxonomy" id="614101"/>
    <lineage>
        <taxon>Eukaryota</taxon>
        <taxon>Metazoa</taxon>
        <taxon>Ecdysozoa</taxon>
        <taxon>Arthropoda</taxon>
        <taxon>Hexapoda</taxon>
        <taxon>Insecta</taxon>
        <taxon>Pterygota</taxon>
        <taxon>Neoptera</taxon>
        <taxon>Polyneoptera</taxon>
        <taxon>Phasmatodea</taxon>
        <taxon>Verophasmatodea</taxon>
        <taxon>Anareolatae</taxon>
        <taxon>Phasmatidae</taxon>
        <taxon>Eurycanthinae</taxon>
        <taxon>Dryococelus</taxon>
    </lineage>
</organism>
<dbReference type="EMBL" id="JARBHB010000009">
    <property type="protein sequence ID" value="KAJ8875061.1"/>
    <property type="molecule type" value="Genomic_DNA"/>
</dbReference>
<comment type="caution">
    <text evidence="1">The sequence shown here is derived from an EMBL/GenBank/DDBJ whole genome shotgun (WGS) entry which is preliminary data.</text>
</comment>
<evidence type="ECO:0000313" key="2">
    <source>
        <dbReference type="Proteomes" id="UP001159363"/>
    </source>
</evidence>
<dbReference type="Proteomes" id="UP001159363">
    <property type="component" value="Chromosome 8"/>
</dbReference>
<gene>
    <name evidence="1" type="ORF">PR048_022951</name>
</gene>
<keyword evidence="2" id="KW-1185">Reference proteome</keyword>
<name>A0ABQ9GSS7_9NEOP</name>
<sequence length="275" mass="30295">MKHSVPCRQTVECTSLTHSGATGGMGRHRPSPVRVSINCSGNDLNCISMHTDSSLMPPRAVKTLQCAGRAPRSLQHGRTQQLAAVGRSLHNYSGELPLPMLQVQFTFAAQQPEIDNGTSDLEVSANWRGQTKRRPNVIHESGTRYFGKRGSGVREWSYGRQITKVHFTRSRIPPQACFTQSRSTLLYSRNYLPVIQMLARLCTFARVNQRNIKSELTAHADYSALHVLVMQCSHQFSLAHRVVVAERLACPPPTKAKCVQSPAGTPGFLHAGIAG</sequence>